<organism evidence="1 2">
    <name type="scientific">Persea americana</name>
    <name type="common">Avocado</name>
    <dbReference type="NCBI Taxonomy" id="3435"/>
    <lineage>
        <taxon>Eukaryota</taxon>
        <taxon>Viridiplantae</taxon>
        <taxon>Streptophyta</taxon>
        <taxon>Embryophyta</taxon>
        <taxon>Tracheophyta</taxon>
        <taxon>Spermatophyta</taxon>
        <taxon>Magnoliopsida</taxon>
        <taxon>Magnoliidae</taxon>
        <taxon>Laurales</taxon>
        <taxon>Lauraceae</taxon>
        <taxon>Persea</taxon>
    </lineage>
</organism>
<name>A0ACC2LZP9_PERAE</name>
<gene>
    <name evidence="1" type="ORF">MRB53_015559</name>
</gene>
<reference evidence="1 2" key="1">
    <citation type="journal article" date="2022" name="Hortic Res">
        <title>A haplotype resolved chromosomal level avocado genome allows analysis of novel avocado genes.</title>
        <authorList>
            <person name="Nath O."/>
            <person name="Fletcher S.J."/>
            <person name="Hayward A."/>
            <person name="Shaw L.M."/>
            <person name="Masouleh A.K."/>
            <person name="Furtado A."/>
            <person name="Henry R.J."/>
            <person name="Mitter N."/>
        </authorList>
    </citation>
    <scope>NUCLEOTIDE SEQUENCE [LARGE SCALE GENOMIC DNA]</scope>
    <source>
        <strain evidence="2">cv. Hass</strain>
    </source>
</reference>
<dbReference type="EMBL" id="CM056813">
    <property type="protein sequence ID" value="KAJ8638865.1"/>
    <property type="molecule type" value="Genomic_DNA"/>
</dbReference>
<keyword evidence="2" id="KW-1185">Reference proteome</keyword>
<accession>A0ACC2LZP9</accession>
<evidence type="ECO:0000313" key="2">
    <source>
        <dbReference type="Proteomes" id="UP001234297"/>
    </source>
</evidence>
<dbReference type="Proteomes" id="UP001234297">
    <property type="component" value="Chromosome 5"/>
</dbReference>
<protein>
    <submittedName>
        <fullName evidence="1">Uncharacterized protein</fullName>
    </submittedName>
</protein>
<comment type="caution">
    <text evidence="1">The sequence shown here is derived from an EMBL/GenBank/DDBJ whole genome shotgun (WGS) entry which is preliminary data.</text>
</comment>
<evidence type="ECO:0000313" key="1">
    <source>
        <dbReference type="EMBL" id="KAJ8638865.1"/>
    </source>
</evidence>
<proteinExistence type="predicted"/>
<sequence length="182" mass="20303">MSGNDRSPEKSTDYERNRCCFIRKVMLSVVITLFFAVILITVFHLYAQCIRRRQARRHTVLQQQSMGEAAAQTHPLQPPKTGLYPSLITTLPAFVYKKPAELNGPAIECAICLCLLEEEEMAKLLPNCDHMFHEQCINMWLHTSFTCPACRTGAELKAGEGEGNQPGVADVLAPPMEALLVV</sequence>